<dbReference type="Proteomes" id="UP000555728">
    <property type="component" value="Unassembled WGS sequence"/>
</dbReference>
<gene>
    <name evidence="3" type="ORF">GGD88_002944</name>
</gene>
<feature type="coiled-coil region" evidence="1">
    <location>
        <begin position="157"/>
        <end position="184"/>
    </location>
</feature>
<evidence type="ECO:0000313" key="4">
    <source>
        <dbReference type="Proteomes" id="UP000555728"/>
    </source>
</evidence>
<accession>A0A7W6S2I2</accession>
<sequence>MHRLYVGLAAVSAAALVAGCVTVQRPTIAHTHIGHTMTAWTDTPGRAGLLETAEREATVVRQEARAAAAAGTLSGIKQNTRDMRHALDPTLEPGGGPGAGYGLRRAVEGAISHVRYAAESGDATANVRAYAPEFAAKGEGVLGDIEIMIGLSDAVLAARSTDEARALSQELARLAEAVQDGADENNDGQYSAEEAGLRQMRESMQQTLAQESPPYTTVERRWLFNLIQLPSGGWAWRDPGGGTGPSSSFEGRDGGGGY</sequence>
<dbReference type="RefSeq" id="WP_184436704.1">
    <property type="nucleotide sequence ID" value="NZ_JACIGI010000030.1"/>
</dbReference>
<keyword evidence="4" id="KW-1185">Reference proteome</keyword>
<protein>
    <recommendedName>
        <fullName evidence="5">Lipoprotein</fullName>
    </recommendedName>
</protein>
<dbReference type="PROSITE" id="PS51257">
    <property type="entry name" value="PROKAR_LIPOPROTEIN"/>
    <property type="match status" value="1"/>
</dbReference>
<dbReference type="EMBL" id="JACIGI010000030">
    <property type="protein sequence ID" value="MBB4287200.1"/>
    <property type="molecule type" value="Genomic_DNA"/>
</dbReference>
<keyword evidence="1" id="KW-0175">Coiled coil</keyword>
<evidence type="ECO:0008006" key="5">
    <source>
        <dbReference type="Google" id="ProtNLM"/>
    </source>
</evidence>
<feature type="region of interest" description="Disordered" evidence="2">
    <location>
        <begin position="234"/>
        <end position="258"/>
    </location>
</feature>
<proteinExistence type="predicted"/>
<dbReference type="AlphaFoldDB" id="A0A7W6S2I2"/>
<reference evidence="3 4" key="1">
    <citation type="submission" date="2020-08" db="EMBL/GenBank/DDBJ databases">
        <title>Genome sequencing of Purple Non-Sulfur Bacteria from various extreme environments.</title>
        <authorList>
            <person name="Mayer M."/>
        </authorList>
    </citation>
    <scope>NUCLEOTIDE SEQUENCE [LARGE SCALE GENOMIC DNA]</scope>
    <source>
        <strain evidence="3 4">JA135</strain>
    </source>
</reference>
<name>A0A7W6S2I2_9PROT</name>
<evidence type="ECO:0000256" key="1">
    <source>
        <dbReference type="SAM" id="Coils"/>
    </source>
</evidence>
<comment type="caution">
    <text evidence="3">The sequence shown here is derived from an EMBL/GenBank/DDBJ whole genome shotgun (WGS) entry which is preliminary data.</text>
</comment>
<evidence type="ECO:0000313" key="3">
    <source>
        <dbReference type="EMBL" id="MBB4287200.1"/>
    </source>
</evidence>
<organism evidence="3 4">
    <name type="scientific">Roseospira goensis</name>
    <dbReference type="NCBI Taxonomy" id="391922"/>
    <lineage>
        <taxon>Bacteria</taxon>
        <taxon>Pseudomonadati</taxon>
        <taxon>Pseudomonadota</taxon>
        <taxon>Alphaproteobacteria</taxon>
        <taxon>Rhodospirillales</taxon>
        <taxon>Rhodospirillaceae</taxon>
        <taxon>Roseospira</taxon>
    </lineage>
</organism>
<evidence type="ECO:0000256" key="2">
    <source>
        <dbReference type="SAM" id="MobiDB-lite"/>
    </source>
</evidence>